<feature type="non-terminal residue" evidence="1">
    <location>
        <position position="67"/>
    </location>
</feature>
<dbReference type="EMBL" id="JABWDY010025347">
    <property type="protein sequence ID" value="KAF5189520.1"/>
    <property type="molecule type" value="Genomic_DNA"/>
</dbReference>
<name>A0A7J6VZB7_THATH</name>
<gene>
    <name evidence="1" type="ORF">FRX31_020894</name>
</gene>
<dbReference type="AlphaFoldDB" id="A0A7J6VZB7"/>
<comment type="caution">
    <text evidence="1">The sequence shown here is derived from an EMBL/GenBank/DDBJ whole genome shotgun (WGS) entry which is preliminary data.</text>
</comment>
<proteinExistence type="predicted"/>
<reference evidence="1 2" key="1">
    <citation type="submission" date="2020-06" db="EMBL/GenBank/DDBJ databases">
        <title>Transcriptomic and genomic resources for Thalictrum thalictroides and T. hernandezii: Facilitating candidate gene discovery in an emerging model plant lineage.</title>
        <authorList>
            <person name="Arias T."/>
            <person name="Riano-Pachon D.M."/>
            <person name="Di Stilio V.S."/>
        </authorList>
    </citation>
    <scope>NUCLEOTIDE SEQUENCE [LARGE SCALE GENOMIC DNA]</scope>
    <source>
        <strain evidence="2">cv. WT478/WT964</strain>
        <tissue evidence="1">Leaves</tissue>
    </source>
</reference>
<organism evidence="1 2">
    <name type="scientific">Thalictrum thalictroides</name>
    <name type="common">Rue-anemone</name>
    <name type="synonym">Anemone thalictroides</name>
    <dbReference type="NCBI Taxonomy" id="46969"/>
    <lineage>
        <taxon>Eukaryota</taxon>
        <taxon>Viridiplantae</taxon>
        <taxon>Streptophyta</taxon>
        <taxon>Embryophyta</taxon>
        <taxon>Tracheophyta</taxon>
        <taxon>Spermatophyta</taxon>
        <taxon>Magnoliopsida</taxon>
        <taxon>Ranunculales</taxon>
        <taxon>Ranunculaceae</taxon>
        <taxon>Thalictroideae</taxon>
        <taxon>Thalictrum</taxon>
    </lineage>
</organism>
<dbReference type="Proteomes" id="UP000554482">
    <property type="component" value="Unassembled WGS sequence"/>
</dbReference>
<sequence length="67" mass="7904">MSIPPDCSHVWRCVLSCRDQVMQFTKHCLCNDEKTQLWHDPWVEGGLLRDRITAAARQRSRVRHNSK</sequence>
<evidence type="ECO:0000313" key="2">
    <source>
        <dbReference type="Proteomes" id="UP000554482"/>
    </source>
</evidence>
<accession>A0A7J6VZB7</accession>
<keyword evidence="2" id="KW-1185">Reference proteome</keyword>
<evidence type="ECO:0000313" key="1">
    <source>
        <dbReference type="EMBL" id="KAF5189520.1"/>
    </source>
</evidence>
<protein>
    <submittedName>
        <fullName evidence="1">Uncharacterized protein</fullName>
    </submittedName>
</protein>